<feature type="region of interest" description="Disordered" evidence="1">
    <location>
        <begin position="322"/>
        <end position="348"/>
    </location>
</feature>
<dbReference type="AlphaFoldDB" id="A0ABD0NHT0"/>
<feature type="non-terminal residue" evidence="3">
    <location>
        <position position="348"/>
    </location>
</feature>
<feature type="domain" description="SCAN box" evidence="2">
    <location>
        <begin position="122"/>
        <end position="197"/>
    </location>
</feature>
<dbReference type="InterPro" id="IPR038269">
    <property type="entry name" value="SCAN_sf"/>
</dbReference>
<evidence type="ECO:0000259" key="2">
    <source>
        <dbReference type="PROSITE" id="PS50804"/>
    </source>
</evidence>
<evidence type="ECO:0000313" key="3">
    <source>
        <dbReference type="EMBL" id="KAL0161244.1"/>
    </source>
</evidence>
<protein>
    <recommendedName>
        <fullName evidence="2">SCAN box domain-containing protein</fullName>
    </recommendedName>
</protein>
<dbReference type="Gene3D" id="1.10.4020.10">
    <property type="entry name" value="DNA breaking-rejoining enzymes"/>
    <property type="match status" value="1"/>
</dbReference>
<dbReference type="PANTHER" id="PTHR46888:SF15">
    <property type="entry name" value="ZINC FINGER AND SCAN DOMAIN-CONTAINING PROTEIN 12-LIKE"/>
    <property type="match status" value="1"/>
</dbReference>
<dbReference type="Pfam" id="PF02023">
    <property type="entry name" value="SCAN"/>
    <property type="match status" value="1"/>
</dbReference>
<dbReference type="SUPFAM" id="SSF47353">
    <property type="entry name" value="Retrovirus capsid dimerization domain-like"/>
    <property type="match status" value="1"/>
</dbReference>
<sequence length="348" mass="38333">IRQQQIVQHLATRQGQTEQEITALRAAAAHRVPLPDPHIQVAQLLPKMTSHDDVEAYLQMFEATALREGSDRDDWTRLLAPLLTGEAQRAYFSLSPMLVDQYDELKREIIGRVGLSPICAAQLFQEWEYKARLPARAQATELNRLAQHWLLDGDPTAAQVAERVVVDKFLRALPRSHRQAVGMRNPTTTAELVKAIELADATLPRDFGERAPPFPRRVVQERRAPEGTSRPQSRPAAPGPGWRAASSPTNRNKNQCVVGLVQSNLLAPRTEPKSFIPITCVHGDTRQVPARRVHVSASTGSWPVEVGLVKDLPTGQALIACSPPSHSPPAFNGAAQRGSRGRNPNNVP</sequence>
<feature type="compositionally biased region" description="Low complexity" evidence="1">
    <location>
        <begin position="233"/>
        <end position="248"/>
    </location>
</feature>
<feature type="non-terminal residue" evidence="3">
    <location>
        <position position="1"/>
    </location>
</feature>
<accession>A0ABD0NHT0</accession>
<proteinExistence type="predicted"/>
<dbReference type="PANTHER" id="PTHR46888">
    <property type="entry name" value="ZINC KNUCKLE DOMAINCONTAINING PROTEIN-RELATED"/>
    <property type="match status" value="1"/>
</dbReference>
<dbReference type="Proteomes" id="UP001529510">
    <property type="component" value="Unassembled WGS sequence"/>
</dbReference>
<evidence type="ECO:0000256" key="1">
    <source>
        <dbReference type="SAM" id="MobiDB-lite"/>
    </source>
</evidence>
<gene>
    <name evidence="3" type="ORF">M9458_044969</name>
</gene>
<organism evidence="3 4">
    <name type="scientific">Cirrhinus mrigala</name>
    <name type="common">Mrigala</name>
    <dbReference type="NCBI Taxonomy" id="683832"/>
    <lineage>
        <taxon>Eukaryota</taxon>
        <taxon>Metazoa</taxon>
        <taxon>Chordata</taxon>
        <taxon>Craniata</taxon>
        <taxon>Vertebrata</taxon>
        <taxon>Euteleostomi</taxon>
        <taxon>Actinopterygii</taxon>
        <taxon>Neopterygii</taxon>
        <taxon>Teleostei</taxon>
        <taxon>Ostariophysi</taxon>
        <taxon>Cypriniformes</taxon>
        <taxon>Cyprinidae</taxon>
        <taxon>Labeoninae</taxon>
        <taxon>Labeonini</taxon>
        <taxon>Cirrhinus</taxon>
    </lineage>
</organism>
<feature type="region of interest" description="Disordered" evidence="1">
    <location>
        <begin position="206"/>
        <end position="251"/>
    </location>
</feature>
<dbReference type="InterPro" id="IPR003309">
    <property type="entry name" value="SCAN_dom"/>
</dbReference>
<evidence type="ECO:0000313" key="4">
    <source>
        <dbReference type="Proteomes" id="UP001529510"/>
    </source>
</evidence>
<keyword evidence="4" id="KW-1185">Reference proteome</keyword>
<name>A0ABD0NHT0_CIRMR</name>
<dbReference type="PROSITE" id="PS50804">
    <property type="entry name" value="SCAN_BOX"/>
    <property type="match status" value="1"/>
</dbReference>
<comment type="caution">
    <text evidence="3">The sequence shown here is derived from an EMBL/GenBank/DDBJ whole genome shotgun (WGS) entry which is preliminary data.</text>
</comment>
<reference evidence="3 4" key="1">
    <citation type="submission" date="2024-05" db="EMBL/GenBank/DDBJ databases">
        <title>Genome sequencing and assembly of Indian major carp, Cirrhinus mrigala (Hamilton, 1822).</title>
        <authorList>
            <person name="Mohindra V."/>
            <person name="Chowdhury L.M."/>
            <person name="Lal K."/>
            <person name="Jena J.K."/>
        </authorList>
    </citation>
    <scope>NUCLEOTIDE SEQUENCE [LARGE SCALE GENOMIC DNA]</scope>
    <source>
        <strain evidence="3">CM1030</strain>
        <tissue evidence="3">Blood</tissue>
    </source>
</reference>
<dbReference type="EMBL" id="JAMKFB020000022">
    <property type="protein sequence ID" value="KAL0161244.1"/>
    <property type="molecule type" value="Genomic_DNA"/>
</dbReference>